<dbReference type="EMBL" id="MU154844">
    <property type="protein sequence ID" value="KAF9486972.1"/>
    <property type="molecule type" value="Genomic_DNA"/>
</dbReference>
<protein>
    <submittedName>
        <fullName evidence="2">Uncharacterized protein</fullName>
    </submittedName>
</protein>
<sequence>MPETLWEAENMPEEWQGSTGKWTWTPQDVLPKMLKVKRALFYYRNGIKEEPNSRDPLSHFSHANWADREETRVDEWGDTVKKIVPLTSSISVLVEKLKGWQWEKIHKESLRFLSKGPPESPSPASSCQYNEDPELVDDDDDFQDVSGRSEQDGCSTELVAHISDDNIEETPDCDDDHSNLPGDNILQEYSQGTQDDLLNFNDGDVYMKSEDDDEESITESDTEMHSVARPRVKWVGYYGDSELESD</sequence>
<dbReference type="AlphaFoldDB" id="A0A9P5ZEV5"/>
<dbReference type="OrthoDB" id="3237371at2759"/>
<feature type="region of interest" description="Disordered" evidence="1">
    <location>
        <begin position="113"/>
        <end position="132"/>
    </location>
</feature>
<dbReference type="Proteomes" id="UP000807025">
    <property type="component" value="Unassembled WGS sequence"/>
</dbReference>
<evidence type="ECO:0000256" key="1">
    <source>
        <dbReference type="SAM" id="MobiDB-lite"/>
    </source>
</evidence>
<keyword evidence="3" id="KW-1185">Reference proteome</keyword>
<reference evidence="2" key="1">
    <citation type="submission" date="2020-11" db="EMBL/GenBank/DDBJ databases">
        <authorList>
            <consortium name="DOE Joint Genome Institute"/>
            <person name="Ahrendt S."/>
            <person name="Riley R."/>
            <person name="Andreopoulos W."/>
            <person name="Labutti K."/>
            <person name="Pangilinan J."/>
            <person name="Ruiz-Duenas F.J."/>
            <person name="Barrasa J.M."/>
            <person name="Sanchez-Garcia M."/>
            <person name="Camarero S."/>
            <person name="Miyauchi S."/>
            <person name="Serrano A."/>
            <person name="Linde D."/>
            <person name="Babiker R."/>
            <person name="Drula E."/>
            <person name="Ayuso-Fernandez I."/>
            <person name="Pacheco R."/>
            <person name="Padilla G."/>
            <person name="Ferreira P."/>
            <person name="Barriuso J."/>
            <person name="Kellner H."/>
            <person name="Castanera R."/>
            <person name="Alfaro M."/>
            <person name="Ramirez L."/>
            <person name="Pisabarro A.G."/>
            <person name="Kuo A."/>
            <person name="Tritt A."/>
            <person name="Lipzen A."/>
            <person name="He G."/>
            <person name="Yan M."/>
            <person name="Ng V."/>
            <person name="Cullen D."/>
            <person name="Martin F."/>
            <person name="Rosso M.-N."/>
            <person name="Henrissat B."/>
            <person name="Hibbett D."/>
            <person name="Martinez A.T."/>
            <person name="Grigoriev I.V."/>
        </authorList>
    </citation>
    <scope>NUCLEOTIDE SEQUENCE</scope>
    <source>
        <strain evidence="2">ATCC 90797</strain>
    </source>
</reference>
<name>A0A9P5ZEV5_PLEER</name>
<accession>A0A9P5ZEV5</accession>
<organism evidence="2 3">
    <name type="scientific">Pleurotus eryngii</name>
    <name type="common">Boletus of the steppes</name>
    <dbReference type="NCBI Taxonomy" id="5323"/>
    <lineage>
        <taxon>Eukaryota</taxon>
        <taxon>Fungi</taxon>
        <taxon>Dikarya</taxon>
        <taxon>Basidiomycota</taxon>
        <taxon>Agaricomycotina</taxon>
        <taxon>Agaricomycetes</taxon>
        <taxon>Agaricomycetidae</taxon>
        <taxon>Agaricales</taxon>
        <taxon>Pleurotineae</taxon>
        <taxon>Pleurotaceae</taxon>
        <taxon>Pleurotus</taxon>
    </lineage>
</organism>
<gene>
    <name evidence="2" type="ORF">BDN71DRAFT_1437194</name>
</gene>
<evidence type="ECO:0000313" key="3">
    <source>
        <dbReference type="Proteomes" id="UP000807025"/>
    </source>
</evidence>
<evidence type="ECO:0000313" key="2">
    <source>
        <dbReference type="EMBL" id="KAF9486972.1"/>
    </source>
</evidence>
<comment type="caution">
    <text evidence="2">The sequence shown here is derived from an EMBL/GenBank/DDBJ whole genome shotgun (WGS) entry which is preliminary data.</text>
</comment>
<proteinExistence type="predicted"/>